<dbReference type="PATRIC" id="fig|1629.5.peg.1069"/>
<feature type="repeat" description="TPR" evidence="1">
    <location>
        <begin position="144"/>
        <end position="177"/>
    </location>
</feature>
<dbReference type="Proteomes" id="UP000051992">
    <property type="component" value="Unassembled WGS sequence"/>
</dbReference>
<organism evidence="3 4">
    <name type="scientific">Weissella viridescens</name>
    <name type="common">Lactobacillus viridescens</name>
    <dbReference type="NCBI Taxonomy" id="1629"/>
    <lineage>
        <taxon>Bacteria</taxon>
        <taxon>Bacillati</taxon>
        <taxon>Bacillota</taxon>
        <taxon>Bacilli</taxon>
        <taxon>Lactobacillales</taxon>
        <taxon>Lactobacillaceae</taxon>
        <taxon>Weissella</taxon>
    </lineage>
</organism>
<dbReference type="SUPFAM" id="SSF48452">
    <property type="entry name" value="TPR-like"/>
    <property type="match status" value="2"/>
</dbReference>
<dbReference type="InterPro" id="IPR011990">
    <property type="entry name" value="TPR-like_helical_dom_sf"/>
</dbReference>
<dbReference type="Pfam" id="PF13432">
    <property type="entry name" value="TPR_16"/>
    <property type="match status" value="1"/>
</dbReference>
<dbReference type="PROSITE" id="PS50005">
    <property type="entry name" value="TPR"/>
    <property type="match status" value="1"/>
</dbReference>
<keyword evidence="4" id="KW-1185">Reference proteome</keyword>
<feature type="region of interest" description="Disordered" evidence="2">
    <location>
        <begin position="1"/>
        <end position="25"/>
    </location>
</feature>
<dbReference type="EMBL" id="JQBM01000003">
    <property type="protein sequence ID" value="KRN46089.1"/>
    <property type="molecule type" value="Genomic_DNA"/>
</dbReference>
<evidence type="ECO:0000313" key="4">
    <source>
        <dbReference type="Proteomes" id="UP000051992"/>
    </source>
</evidence>
<accession>A0A0R2GZA7</accession>
<gene>
    <name evidence="3" type="ORF">IV50_GL001062</name>
</gene>
<name>A0A0R2GZA7_WEIVI</name>
<keyword evidence="1" id="KW-0802">TPR repeat</keyword>
<comment type="caution">
    <text evidence="3">The sequence shown here is derived from an EMBL/GenBank/DDBJ whole genome shotgun (WGS) entry which is preliminary data.</text>
</comment>
<evidence type="ECO:0000256" key="2">
    <source>
        <dbReference type="SAM" id="MobiDB-lite"/>
    </source>
</evidence>
<dbReference type="Gene3D" id="1.25.40.10">
    <property type="entry name" value="Tetratricopeptide repeat domain"/>
    <property type="match status" value="2"/>
</dbReference>
<evidence type="ECO:0000313" key="3">
    <source>
        <dbReference type="EMBL" id="KRN46089.1"/>
    </source>
</evidence>
<reference evidence="3 4" key="1">
    <citation type="journal article" date="2015" name="Genome Announc.">
        <title>Expanding the biotechnology potential of lactobacilli through comparative genomics of 213 strains and associated genera.</title>
        <authorList>
            <person name="Sun Z."/>
            <person name="Harris H.M."/>
            <person name="McCann A."/>
            <person name="Guo C."/>
            <person name="Argimon S."/>
            <person name="Zhang W."/>
            <person name="Yang X."/>
            <person name="Jeffery I.B."/>
            <person name="Cooney J.C."/>
            <person name="Kagawa T.F."/>
            <person name="Liu W."/>
            <person name="Song Y."/>
            <person name="Salvetti E."/>
            <person name="Wrobel A."/>
            <person name="Rasinkangas P."/>
            <person name="Parkhill J."/>
            <person name="Rea M.C."/>
            <person name="O'Sullivan O."/>
            <person name="Ritari J."/>
            <person name="Douillard F.P."/>
            <person name="Paul Ross R."/>
            <person name="Yang R."/>
            <person name="Briner A.E."/>
            <person name="Felis G.E."/>
            <person name="de Vos W.M."/>
            <person name="Barrangou R."/>
            <person name="Klaenhammer T.R."/>
            <person name="Caufield P.W."/>
            <person name="Cui Y."/>
            <person name="Zhang H."/>
            <person name="O'Toole P.W."/>
        </authorList>
    </citation>
    <scope>NUCLEOTIDE SEQUENCE [LARGE SCALE GENOMIC DNA]</scope>
    <source>
        <strain evidence="3 4">DSM 20410</strain>
    </source>
</reference>
<evidence type="ECO:0000256" key="1">
    <source>
        <dbReference type="PROSITE-ProRule" id="PRU00339"/>
    </source>
</evidence>
<dbReference type="AlphaFoldDB" id="A0A0R2GZA7"/>
<proteinExistence type="predicted"/>
<dbReference type="SMART" id="SM00028">
    <property type="entry name" value="TPR"/>
    <property type="match status" value="3"/>
</dbReference>
<protein>
    <submittedName>
        <fullName evidence="3">Uncharacterized protein</fullName>
    </submittedName>
</protein>
<dbReference type="InterPro" id="IPR019734">
    <property type="entry name" value="TPR_rpt"/>
</dbReference>
<sequence>MNMQEQTDPQTESEETDSQQQQADMQRLVKEIEAHPENWQAYADLINVLTATGNFVEAEELGLKSLSLFEDDAQAKAYLAYSVGNVYYAAGSYAQAQNFFQLVQLPELAHDVTMMQAQDWFAQKNYKQALAFALTGTEQDAQDVDAFDLLGNIWLALDQFDEAQAAFERVLAINGDDFEANFGRGLLAQVVAIDDENQWFSYAEALDATKFKQKTQQLNDLSQVIVNKQQGEQTVDGKPTE</sequence>